<evidence type="ECO:0000313" key="1">
    <source>
        <dbReference type="EMBL" id="EDS10240.1"/>
    </source>
</evidence>
<dbReference type="EMBL" id="ABGD02000024">
    <property type="protein sequence ID" value="EDS10240.1"/>
    <property type="molecule type" value="Genomic_DNA"/>
</dbReference>
<dbReference type="HOGENOM" id="CLU_2406896_0_0_9"/>
<sequence length="92" mass="10898">MKLTEQHTAFLSTVSLEVEKAFLSYRLGMRVTEVRVFNSPVYGKTGYYICPRCKTTMEREFVSFCDRCGQHLDWEDYWQAKVIYPGRRKNEA</sequence>
<reference evidence="1" key="2">
    <citation type="submission" date="2013-09" db="EMBL/GenBank/DDBJ databases">
        <title>Draft genome sequence of Anaerotruncus colihominis(DSM 17241).</title>
        <authorList>
            <person name="Sudarsanam P."/>
            <person name="Ley R."/>
            <person name="Guruge J."/>
            <person name="Turnbaugh P.J."/>
            <person name="Mahowald M."/>
            <person name="Liep D."/>
            <person name="Gordon J."/>
        </authorList>
    </citation>
    <scope>NUCLEOTIDE SEQUENCE</scope>
    <source>
        <strain evidence="1">DSM 17241</strain>
    </source>
</reference>
<dbReference type="Proteomes" id="UP000003803">
    <property type="component" value="Unassembled WGS sequence"/>
</dbReference>
<name>B0PE51_9FIRM</name>
<dbReference type="RefSeq" id="WP_006875740.1">
    <property type="nucleotide sequence ID" value="NZ_DS544185.1"/>
</dbReference>
<dbReference type="eggNOG" id="ENOG5034CG9">
    <property type="taxonomic scope" value="Bacteria"/>
</dbReference>
<accession>B0PE51</accession>
<evidence type="ECO:0000313" key="2">
    <source>
        <dbReference type="Proteomes" id="UP000003803"/>
    </source>
</evidence>
<organism evidence="1 2">
    <name type="scientific">Anaerotruncus colihominis DSM 17241</name>
    <dbReference type="NCBI Taxonomy" id="445972"/>
    <lineage>
        <taxon>Bacteria</taxon>
        <taxon>Bacillati</taxon>
        <taxon>Bacillota</taxon>
        <taxon>Clostridia</taxon>
        <taxon>Eubacteriales</taxon>
        <taxon>Oscillospiraceae</taxon>
        <taxon>Anaerotruncus</taxon>
    </lineage>
</organism>
<gene>
    <name evidence="1" type="ORF">ANACOL_02836</name>
</gene>
<reference evidence="1" key="1">
    <citation type="submission" date="2007-11" db="EMBL/GenBank/DDBJ databases">
        <authorList>
            <person name="Fulton L."/>
            <person name="Clifton S."/>
            <person name="Fulton B."/>
            <person name="Xu J."/>
            <person name="Minx P."/>
            <person name="Pepin K.H."/>
            <person name="Johnson M."/>
            <person name="Thiruvilangam P."/>
            <person name="Bhonagiri V."/>
            <person name="Nash W.E."/>
            <person name="Mardis E.R."/>
            <person name="Wilson R.K."/>
        </authorList>
    </citation>
    <scope>NUCLEOTIDE SEQUENCE [LARGE SCALE GENOMIC DNA]</scope>
    <source>
        <strain evidence="1">DSM 17241</strain>
    </source>
</reference>
<comment type="caution">
    <text evidence="1">The sequence shown here is derived from an EMBL/GenBank/DDBJ whole genome shotgun (WGS) entry which is preliminary data.</text>
</comment>
<proteinExistence type="predicted"/>
<protein>
    <submittedName>
        <fullName evidence="1">Uncharacterized protein</fullName>
    </submittedName>
</protein>
<keyword evidence="2" id="KW-1185">Reference proteome</keyword>
<dbReference type="AlphaFoldDB" id="B0PE51"/>